<gene>
    <name evidence="1" type="ORF">EcMB_95</name>
</gene>
<protein>
    <submittedName>
        <fullName evidence="1">Uncharacterized protein</fullName>
    </submittedName>
</protein>
<keyword evidence="1" id="KW-0614">Plasmid</keyword>
<organism evidence="1">
    <name type="scientific">Escherichia coli</name>
    <dbReference type="NCBI Taxonomy" id="562"/>
    <lineage>
        <taxon>Bacteria</taxon>
        <taxon>Pseudomonadati</taxon>
        <taxon>Pseudomonadota</taxon>
        <taxon>Gammaproteobacteria</taxon>
        <taxon>Enterobacterales</taxon>
        <taxon>Enterobacteriaceae</taxon>
        <taxon>Escherichia</taxon>
    </lineage>
</organism>
<dbReference type="AlphaFoldDB" id="A0A411AM24"/>
<sequence>MTETGGQPPVSFPTKDVAVLLCLLRRLMRRGINAACGQCPASGGHGTGAFTAPGWRR</sequence>
<reference evidence="1" key="2">
    <citation type="submission" date="2018-10" db="EMBL/GenBank/DDBJ databases">
        <title>Commensal E. coli transfer antibiotic resistant genes rapidly to human intestinal microbiota in the Mucosal simulator of the Human Intestinal Microbial Ecosystem (M-SHIME).</title>
        <authorList>
            <person name="Lambrecht E."/>
            <person name="Van Coillie E."/>
            <person name="Van Meervenne E."/>
            <person name="Boon N."/>
            <person name="Heyndrickx M."/>
            <person name="Van de Wiele T."/>
            <person name="Brown C.J."/>
            <person name="Top E.M."/>
        </authorList>
    </citation>
    <scope>NUCLEOTIDE SEQUENCE</scope>
    <source>
        <strain evidence="1">MB6212</strain>
        <plasmid evidence="1">pMB5876</plasmid>
    </source>
</reference>
<dbReference type="EMBL" id="MK070495">
    <property type="protein sequence ID" value="QAX88944.1"/>
    <property type="molecule type" value="Genomic_DNA"/>
</dbReference>
<geneLocation type="plasmid" evidence="1">
    <name>pMB5876</name>
</geneLocation>
<name>A0A411AM24_ECOLX</name>
<proteinExistence type="predicted"/>
<reference evidence="1" key="1">
    <citation type="journal article" date="2018" name="Microb. Drug Resist.">
        <title>Characterization of Cefotaxime- and Ciprofloxacin-Resistant Commensal Escherichia coli Originating from Belgian Farm Animals Indicates High Antibiotic Resistance Transfer Rates.</title>
        <authorList>
            <person name="Lambrecht E."/>
            <person name="Van Meervenne E."/>
            <person name="Boon N."/>
            <person name="Van de Wiele T."/>
            <person name="Wattiau P."/>
            <person name="Herman L."/>
            <person name="Heyndrickx M."/>
            <person name="Van Coillie E."/>
        </authorList>
    </citation>
    <scope>NUCLEOTIDE SEQUENCE</scope>
    <source>
        <strain evidence="1">MB6212</strain>
        <plasmid evidence="1">pMB5876</plasmid>
    </source>
</reference>
<accession>A0A411AM24</accession>
<evidence type="ECO:0000313" key="1">
    <source>
        <dbReference type="EMBL" id="QAX88944.1"/>
    </source>
</evidence>